<gene>
    <name evidence="6" type="ORF">KOI35_12390</name>
</gene>
<keyword evidence="3" id="KW-1133">Transmembrane helix</keyword>
<accession>A0ABS5YNJ4</accession>
<feature type="region of interest" description="Disordered" evidence="2">
    <location>
        <begin position="210"/>
        <end position="244"/>
    </location>
</feature>
<dbReference type="InterPro" id="IPR004302">
    <property type="entry name" value="Cellulose/chitin-bd_N"/>
</dbReference>
<keyword evidence="1 4" id="KW-0732">Signal</keyword>
<name>A0ABS5YNJ4_9ACTN</name>
<dbReference type="PANTHER" id="PTHR34823">
    <property type="entry name" value="GLCNAC-BINDING PROTEIN A"/>
    <property type="match status" value="1"/>
</dbReference>
<protein>
    <submittedName>
        <fullName evidence="6">Lytic polysaccharide monooxygenase</fullName>
    </submittedName>
</protein>
<dbReference type="Proteomes" id="UP001519654">
    <property type="component" value="Unassembled WGS sequence"/>
</dbReference>
<keyword evidence="6" id="KW-0503">Monooxygenase</keyword>
<dbReference type="GO" id="GO:0004497">
    <property type="term" value="F:monooxygenase activity"/>
    <property type="evidence" value="ECO:0007669"/>
    <property type="project" value="UniProtKB-KW"/>
</dbReference>
<keyword evidence="6" id="KW-0560">Oxidoreductase</keyword>
<dbReference type="SUPFAM" id="SSF81296">
    <property type="entry name" value="E set domains"/>
    <property type="match status" value="1"/>
</dbReference>
<keyword evidence="3" id="KW-0812">Transmembrane</keyword>
<feature type="compositionally biased region" description="Low complexity" evidence="2">
    <location>
        <begin position="217"/>
        <end position="244"/>
    </location>
</feature>
<feature type="transmembrane region" description="Helical" evidence="3">
    <location>
        <begin position="270"/>
        <end position="295"/>
    </location>
</feature>
<evidence type="ECO:0000313" key="6">
    <source>
        <dbReference type="EMBL" id="MBU2664293.1"/>
    </source>
</evidence>
<evidence type="ECO:0000256" key="1">
    <source>
        <dbReference type="ARBA" id="ARBA00022729"/>
    </source>
</evidence>
<comment type="caution">
    <text evidence="6">The sequence shown here is derived from an EMBL/GenBank/DDBJ whole genome shotgun (WGS) entry which is preliminary data.</text>
</comment>
<feature type="signal peptide" evidence="4">
    <location>
        <begin position="1"/>
        <end position="24"/>
    </location>
</feature>
<dbReference type="EMBL" id="JAHKKG010000004">
    <property type="protein sequence ID" value="MBU2664293.1"/>
    <property type="molecule type" value="Genomic_DNA"/>
</dbReference>
<dbReference type="PANTHER" id="PTHR34823:SF1">
    <property type="entry name" value="CHITIN-BINDING TYPE-4 DOMAIN-CONTAINING PROTEIN"/>
    <property type="match status" value="1"/>
</dbReference>
<feature type="chain" id="PRO_5045914328" evidence="4">
    <location>
        <begin position="25"/>
        <end position="302"/>
    </location>
</feature>
<organism evidence="6 7">
    <name type="scientific">Paractinoplanes bogorensis</name>
    <dbReference type="NCBI Taxonomy" id="1610840"/>
    <lineage>
        <taxon>Bacteria</taxon>
        <taxon>Bacillati</taxon>
        <taxon>Actinomycetota</taxon>
        <taxon>Actinomycetes</taxon>
        <taxon>Micromonosporales</taxon>
        <taxon>Micromonosporaceae</taxon>
        <taxon>Paractinoplanes</taxon>
    </lineage>
</organism>
<dbReference type="InterPro" id="IPR014756">
    <property type="entry name" value="Ig_E-set"/>
</dbReference>
<feature type="domain" description="Chitin-binding type-4" evidence="5">
    <location>
        <begin position="28"/>
        <end position="203"/>
    </location>
</feature>
<dbReference type="Pfam" id="PF03067">
    <property type="entry name" value="LPMO_10"/>
    <property type="match status" value="1"/>
</dbReference>
<dbReference type="Gene3D" id="2.70.50.50">
    <property type="entry name" value="chitin-binding protein cbp21"/>
    <property type="match status" value="1"/>
</dbReference>
<dbReference type="InterPro" id="IPR051024">
    <property type="entry name" value="GlcNAc_Chitin_IntDeg"/>
</dbReference>
<evidence type="ECO:0000256" key="3">
    <source>
        <dbReference type="SAM" id="Phobius"/>
    </source>
</evidence>
<keyword evidence="7" id="KW-1185">Reference proteome</keyword>
<evidence type="ECO:0000313" key="7">
    <source>
        <dbReference type="Proteomes" id="UP001519654"/>
    </source>
</evidence>
<evidence type="ECO:0000256" key="4">
    <source>
        <dbReference type="SAM" id="SignalP"/>
    </source>
</evidence>
<keyword evidence="3" id="KW-0472">Membrane</keyword>
<sequence>MRIDRLAAAALAVTVAALIGGAHRAEAHGSPTTPISRTAACADGGEDTGTAACKAARKANGGGFGKFDNLRIAGVNGKDRQVVPDGKLCSGGLDAFQGLDLPRDDFPATKVTPGKTLTIRYRATIPHAGEFRVFLTGSSYDPSQRLTWDDLGSKPIAAVTDPDLNDGAYLMKAKLPERTGRQILYIVWETSSTPDTYYSCSDLVFPAAAPAQPAPTTPATTRPAATKATKSPTKAPAVTATSAAPAAPALDPVSAEKAAAKPADTSRVTLGHWIVAGALLLGFGAIAWAGAGTFLRRRRENR</sequence>
<evidence type="ECO:0000259" key="5">
    <source>
        <dbReference type="Pfam" id="PF03067"/>
    </source>
</evidence>
<dbReference type="CDD" id="cd21177">
    <property type="entry name" value="LPMO_AA10"/>
    <property type="match status" value="1"/>
</dbReference>
<reference evidence="6 7" key="1">
    <citation type="submission" date="2021-06" db="EMBL/GenBank/DDBJ databases">
        <title>Actinoplanes lichenicola sp. nov., and Actinoplanes ovalisporus sp. nov., isolated from lichen in Thailand.</title>
        <authorList>
            <person name="Saeng-In P."/>
            <person name="Kanchanasin P."/>
            <person name="Yuki M."/>
            <person name="Kudo T."/>
            <person name="Ohkuma M."/>
            <person name="Phongsopitanun W."/>
            <person name="Tanasupawat S."/>
        </authorList>
    </citation>
    <scope>NUCLEOTIDE SEQUENCE [LARGE SCALE GENOMIC DNA]</scope>
    <source>
        <strain evidence="6 7">NBRC 110975</strain>
    </source>
</reference>
<proteinExistence type="predicted"/>
<evidence type="ECO:0000256" key="2">
    <source>
        <dbReference type="SAM" id="MobiDB-lite"/>
    </source>
</evidence>
<dbReference type="RefSeq" id="WP_215786792.1">
    <property type="nucleotide sequence ID" value="NZ_JAHKKG010000004.1"/>
</dbReference>